<dbReference type="RefSeq" id="WP_353651101.1">
    <property type="nucleotide sequence ID" value="NZ_CP159218.1"/>
</dbReference>
<protein>
    <submittedName>
        <fullName evidence="2">Uncharacterized protein</fullName>
    </submittedName>
</protein>
<proteinExistence type="predicted"/>
<keyword evidence="1" id="KW-0472">Membrane</keyword>
<name>A0AAU8DVS8_9ACTN</name>
<dbReference type="AlphaFoldDB" id="A0AAU8DVS8"/>
<organism evidence="2">
    <name type="scientific">Nakamurella sp. A5-74</name>
    <dbReference type="NCBI Taxonomy" id="3158264"/>
    <lineage>
        <taxon>Bacteria</taxon>
        <taxon>Bacillati</taxon>
        <taxon>Actinomycetota</taxon>
        <taxon>Actinomycetes</taxon>
        <taxon>Nakamurellales</taxon>
        <taxon>Nakamurellaceae</taxon>
        <taxon>Nakamurella</taxon>
    </lineage>
</organism>
<accession>A0AAU8DVS8</accession>
<sequence length="67" mass="6819">MNIVAIVFLLTVLTDPPLVMWILGVIGIGGSSVGIISEIRRAKRAAADPWGISPQAGNALPPGGGRG</sequence>
<keyword evidence="1" id="KW-1133">Transmembrane helix</keyword>
<reference evidence="2" key="1">
    <citation type="submission" date="2024-05" db="EMBL/GenBank/DDBJ databases">
        <authorList>
            <person name="Cai S.Y."/>
            <person name="Jin L.M."/>
            <person name="Li H.R."/>
        </authorList>
    </citation>
    <scope>NUCLEOTIDE SEQUENCE</scope>
    <source>
        <strain evidence="2">A5-74</strain>
    </source>
</reference>
<dbReference type="EMBL" id="CP159218">
    <property type="protein sequence ID" value="XCG65496.1"/>
    <property type="molecule type" value="Genomic_DNA"/>
</dbReference>
<evidence type="ECO:0000313" key="2">
    <source>
        <dbReference type="EMBL" id="XCG65496.1"/>
    </source>
</evidence>
<evidence type="ECO:0000256" key="1">
    <source>
        <dbReference type="SAM" id="Phobius"/>
    </source>
</evidence>
<feature type="transmembrane region" description="Helical" evidence="1">
    <location>
        <begin position="18"/>
        <end position="36"/>
    </location>
</feature>
<gene>
    <name evidence="2" type="ORF">ABLG96_09550</name>
</gene>
<keyword evidence="1" id="KW-0812">Transmembrane</keyword>